<sequence>MRPSFTVALLLILSLTLSEQAQGIRLGKWDFMSSLLGANKEEHKPIIDHEKEIITSSSNKAVKNNDKDEEGNNIMCKDGECSGNSRKLFSTTTVTTPPSSTSTTTSKTTITTSDIDDDQHPDQYEPYSEAVDLAEMDYSPARRKTPIHN</sequence>
<dbReference type="EMBL" id="UZAU01000709">
    <property type="status" value="NOT_ANNOTATED_CDS"/>
    <property type="molecule type" value="Genomic_DNA"/>
</dbReference>
<dbReference type="OMA" id="NIMCKDG"/>
<feature type="compositionally biased region" description="Low complexity" evidence="1">
    <location>
        <begin position="90"/>
        <end position="113"/>
    </location>
</feature>
<dbReference type="Proteomes" id="UP000596661">
    <property type="component" value="Chromosome 8"/>
</dbReference>
<dbReference type="Pfam" id="PF21529">
    <property type="entry name" value="GLV1-2"/>
    <property type="match status" value="1"/>
</dbReference>
<dbReference type="PANTHER" id="PTHR33743:SF19">
    <property type="entry name" value="PROTEIN GOLVEN 6"/>
    <property type="match status" value="1"/>
</dbReference>
<evidence type="ECO:0000256" key="2">
    <source>
        <dbReference type="SAM" id="SignalP"/>
    </source>
</evidence>
<evidence type="ECO:0000256" key="1">
    <source>
        <dbReference type="SAM" id="MobiDB-lite"/>
    </source>
</evidence>
<keyword evidence="4" id="KW-1185">Reference proteome</keyword>
<feature type="signal peptide" evidence="2">
    <location>
        <begin position="1"/>
        <end position="23"/>
    </location>
</feature>
<feature type="chain" id="PRO_5030647447" evidence="2">
    <location>
        <begin position="24"/>
        <end position="149"/>
    </location>
</feature>
<name>A0A803Q8I7_CANSA</name>
<reference evidence="3" key="2">
    <citation type="submission" date="2021-03" db="UniProtKB">
        <authorList>
            <consortium name="EnsemblPlants"/>
        </authorList>
    </citation>
    <scope>IDENTIFICATION</scope>
</reference>
<accession>A0A803Q8I7</accession>
<dbReference type="EnsemblPlants" id="evm.model.08.1389">
    <property type="protein sequence ID" value="cds.evm.model.08.1389"/>
    <property type="gene ID" value="evm.TU.08.1389"/>
</dbReference>
<protein>
    <submittedName>
        <fullName evidence="3">Uncharacterized protein</fullName>
    </submittedName>
</protein>
<feature type="region of interest" description="Disordered" evidence="1">
    <location>
        <begin position="57"/>
        <end position="149"/>
    </location>
</feature>
<keyword evidence="2" id="KW-0732">Signal</keyword>
<dbReference type="AlphaFoldDB" id="A0A803Q8I7"/>
<dbReference type="InterPro" id="IPR049306">
    <property type="entry name" value="GLV1-2"/>
</dbReference>
<dbReference type="PANTHER" id="PTHR33743">
    <property type="entry name" value="PROTEIN GOLVEN 6-RELATED"/>
    <property type="match status" value="1"/>
</dbReference>
<dbReference type="Gramene" id="evm.model.08.1389">
    <property type="protein sequence ID" value="cds.evm.model.08.1389"/>
    <property type="gene ID" value="evm.TU.08.1389"/>
</dbReference>
<reference evidence="3" key="1">
    <citation type="submission" date="2018-11" db="EMBL/GenBank/DDBJ databases">
        <authorList>
            <person name="Grassa J C."/>
        </authorList>
    </citation>
    <scope>NUCLEOTIDE SEQUENCE [LARGE SCALE GENOMIC DNA]</scope>
</reference>
<proteinExistence type="predicted"/>
<organism evidence="3 4">
    <name type="scientific">Cannabis sativa</name>
    <name type="common">Hemp</name>
    <name type="synonym">Marijuana</name>
    <dbReference type="NCBI Taxonomy" id="3483"/>
    <lineage>
        <taxon>Eukaryota</taxon>
        <taxon>Viridiplantae</taxon>
        <taxon>Streptophyta</taxon>
        <taxon>Embryophyta</taxon>
        <taxon>Tracheophyta</taxon>
        <taxon>Spermatophyta</taxon>
        <taxon>Magnoliopsida</taxon>
        <taxon>eudicotyledons</taxon>
        <taxon>Gunneridae</taxon>
        <taxon>Pentapetalae</taxon>
        <taxon>rosids</taxon>
        <taxon>fabids</taxon>
        <taxon>Rosales</taxon>
        <taxon>Cannabaceae</taxon>
        <taxon>Cannabis</taxon>
    </lineage>
</organism>
<evidence type="ECO:0000313" key="4">
    <source>
        <dbReference type="Proteomes" id="UP000596661"/>
    </source>
</evidence>
<evidence type="ECO:0000313" key="3">
    <source>
        <dbReference type="EnsemblPlants" id="cds.evm.model.08.1389"/>
    </source>
</evidence>